<evidence type="ECO:0000256" key="1">
    <source>
        <dbReference type="SAM" id="MobiDB-lite"/>
    </source>
</evidence>
<name>A0ABP0KY90_9DINO</name>
<dbReference type="Proteomes" id="UP001642484">
    <property type="component" value="Unassembled WGS sequence"/>
</dbReference>
<comment type="caution">
    <text evidence="2">The sequence shown here is derived from an EMBL/GenBank/DDBJ whole genome shotgun (WGS) entry which is preliminary data.</text>
</comment>
<feature type="region of interest" description="Disordered" evidence="1">
    <location>
        <begin position="156"/>
        <end position="268"/>
    </location>
</feature>
<reference evidence="2 3" key="1">
    <citation type="submission" date="2024-02" db="EMBL/GenBank/DDBJ databases">
        <authorList>
            <person name="Chen Y."/>
            <person name="Shah S."/>
            <person name="Dougan E. K."/>
            <person name="Thang M."/>
            <person name="Chan C."/>
        </authorList>
    </citation>
    <scope>NUCLEOTIDE SEQUENCE [LARGE SCALE GENOMIC DNA]</scope>
</reference>
<dbReference type="EMBL" id="CAXAMN010010335">
    <property type="protein sequence ID" value="CAK9031502.1"/>
    <property type="molecule type" value="Genomic_DNA"/>
</dbReference>
<accession>A0ABP0KY90</accession>
<feature type="region of interest" description="Disordered" evidence="1">
    <location>
        <begin position="92"/>
        <end position="120"/>
    </location>
</feature>
<proteinExistence type="predicted"/>
<evidence type="ECO:0000313" key="3">
    <source>
        <dbReference type="Proteomes" id="UP001642484"/>
    </source>
</evidence>
<gene>
    <name evidence="2" type="ORF">CCMP2556_LOCUS18310</name>
</gene>
<feature type="compositionally biased region" description="Low complexity" evidence="1">
    <location>
        <begin position="159"/>
        <end position="187"/>
    </location>
</feature>
<protein>
    <submittedName>
        <fullName evidence="2">Uncharacterized protein</fullName>
    </submittedName>
</protein>
<keyword evidence="3" id="KW-1185">Reference proteome</keyword>
<organism evidence="2 3">
    <name type="scientific">Durusdinium trenchii</name>
    <dbReference type="NCBI Taxonomy" id="1381693"/>
    <lineage>
        <taxon>Eukaryota</taxon>
        <taxon>Sar</taxon>
        <taxon>Alveolata</taxon>
        <taxon>Dinophyceae</taxon>
        <taxon>Suessiales</taxon>
        <taxon>Symbiodiniaceae</taxon>
        <taxon>Durusdinium</taxon>
    </lineage>
</organism>
<evidence type="ECO:0000313" key="2">
    <source>
        <dbReference type="EMBL" id="CAK9031502.1"/>
    </source>
</evidence>
<sequence length="397" mass="43232">MLGTKKPRIRSDADAEGNLAVLAVRISEGKYDRAALEKQAEHYNGVLVLALAGLLCAIQEQRTRACDVLESLKRVKARFDVGSVPASTTWWQSQQEEATLGRSQEMESSEVEGLPASSASDSWKGATLAQLEGLLSQVSGRWMQPEEAVTLGATQLGQAPTPGASPSGSPASDATAAHAANTSPGASRPEASRTAFVSPEAKPRVWGSEPGTEYLGEGESLRRSQHTTPSSVWSPCRTAWGEAPTFGSPTVELQPETPEGARPGSSLRRTGTRIFCRPVRSEVRVDETRRGRGRTWHCSEISEDEVIFCFAPTEASEDGPLASWSRCHGRFGFSICLHRRFFDSKHVTTVFLHMQMFFHEGLIKTYQKTPSWCLRVLYFASYVRGSSGDSVSAYGCL</sequence>